<keyword evidence="1" id="KW-1133">Transmembrane helix</keyword>
<reference evidence="3" key="1">
    <citation type="submission" date="2015-07" db="EMBL/GenBank/DDBJ databases">
        <authorList>
            <person name="Teixeira M.M."/>
            <person name="Souza R.C."/>
            <person name="Almeida L.G."/>
            <person name="Vicente V.A."/>
            <person name="de Hoog S."/>
            <person name="Bocca A.L."/>
            <person name="de Almeida S.R."/>
            <person name="Vasconcelos A.T."/>
            <person name="Felipe M.S."/>
        </authorList>
    </citation>
    <scope>NUCLEOTIDE SEQUENCE [LARGE SCALE GENOMIC DNA]</scope>
    <source>
        <strain evidence="3">KSF</strain>
    </source>
</reference>
<gene>
    <name evidence="2" type="ORF">CLCR_06211</name>
</gene>
<sequence length="270" mass="30345">MGQEASKPDPNAQLRVIGCGMSHTGTASFSEALKILLGGPVYHGGSQLVGAGEKHIRDWTELCKHTPIANEEDRKIVLEGLKSMVAGYTAVTDLPPILFTEELAELFPNAHVICTTRDPEDWWNSVRAITSKTDTEERDESILRFILAPLPTMRYWYAFNVALKNGRMGELYYSSGHKHPHAGQYQEHMEYVTRVVPPERLKFYDVKDGWEPLCKILGCEVPDVPFPRVNDAKATQEIVMTQIRRGILAWVGVGLSVGLLAFVAARRWRR</sequence>
<dbReference type="PANTHER" id="PTHR36978:SF3">
    <property type="entry name" value="P-LOOP CONTAINING NUCLEOSIDE TRIPHOSPHATE HYDROLASE PROTEIN"/>
    <property type="match status" value="1"/>
</dbReference>
<dbReference type="PANTHER" id="PTHR36978">
    <property type="entry name" value="P-LOOP CONTAINING NUCLEOTIDE TRIPHOSPHATE HYDROLASE"/>
    <property type="match status" value="1"/>
</dbReference>
<evidence type="ECO:0000313" key="3">
    <source>
        <dbReference type="Proteomes" id="UP000094526"/>
    </source>
</evidence>
<dbReference type="AlphaFoldDB" id="A0A1C1C924"/>
<dbReference type="Pfam" id="PF17784">
    <property type="entry name" value="Sulfotransfer_4"/>
    <property type="match status" value="1"/>
</dbReference>
<comment type="caution">
    <text evidence="2">The sequence shown here is derived from an EMBL/GenBank/DDBJ whole genome shotgun (WGS) entry which is preliminary data.</text>
</comment>
<evidence type="ECO:0000256" key="1">
    <source>
        <dbReference type="SAM" id="Phobius"/>
    </source>
</evidence>
<protein>
    <submittedName>
        <fullName evidence="2">Putative NAD dependent epimerase/dehydratase</fullName>
    </submittedName>
</protein>
<dbReference type="Gene3D" id="3.40.50.300">
    <property type="entry name" value="P-loop containing nucleotide triphosphate hydrolases"/>
    <property type="match status" value="1"/>
</dbReference>
<dbReference type="STRING" id="86049.A0A1C1C924"/>
<accession>A0A1C1C924</accession>
<feature type="transmembrane region" description="Helical" evidence="1">
    <location>
        <begin position="247"/>
        <end position="265"/>
    </location>
</feature>
<dbReference type="VEuPathDB" id="FungiDB:CLCR_06211"/>
<keyword evidence="1" id="KW-0472">Membrane</keyword>
<dbReference type="Proteomes" id="UP000094526">
    <property type="component" value="Unassembled WGS sequence"/>
</dbReference>
<dbReference type="InterPro" id="IPR040632">
    <property type="entry name" value="Sulfotransfer_4"/>
</dbReference>
<dbReference type="SUPFAM" id="SSF52540">
    <property type="entry name" value="P-loop containing nucleoside triphosphate hydrolases"/>
    <property type="match status" value="1"/>
</dbReference>
<dbReference type="VEuPathDB" id="FungiDB:G647_07715"/>
<dbReference type="InterPro" id="IPR027417">
    <property type="entry name" value="P-loop_NTPase"/>
</dbReference>
<keyword evidence="3" id="KW-1185">Reference proteome</keyword>
<keyword evidence="1" id="KW-0812">Transmembrane</keyword>
<dbReference type="OrthoDB" id="408152at2759"/>
<name>A0A1C1C924_9EURO</name>
<dbReference type="eggNOG" id="ENOG502RY15">
    <property type="taxonomic scope" value="Eukaryota"/>
</dbReference>
<organism evidence="2 3">
    <name type="scientific">Cladophialophora carrionii</name>
    <dbReference type="NCBI Taxonomy" id="86049"/>
    <lineage>
        <taxon>Eukaryota</taxon>
        <taxon>Fungi</taxon>
        <taxon>Dikarya</taxon>
        <taxon>Ascomycota</taxon>
        <taxon>Pezizomycotina</taxon>
        <taxon>Eurotiomycetes</taxon>
        <taxon>Chaetothyriomycetidae</taxon>
        <taxon>Chaetothyriales</taxon>
        <taxon>Herpotrichiellaceae</taxon>
        <taxon>Cladophialophora</taxon>
    </lineage>
</organism>
<evidence type="ECO:0000313" key="2">
    <source>
        <dbReference type="EMBL" id="OCT45043.1"/>
    </source>
</evidence>
<dbReference type="EMBL" id="LGRB01000020">
    <property type="protein sequence ID" value="OCT45043.1"/>
    <property type="molecule type" value="Genomic_DNA"/>
</dbReference>
<proteinExistence type="predicted"/>